<dbReference type="PIRSF" id="PIRSF000170">
    <property type="entry name" value="Succ_dh_cyt_b558"/>
    <property type="match status" value="1"/>
</dbReference>
<gene>
    <name evidence="10" type="ORF">BHF68_00850</name>
</gene>
<comment type="caution">
    <text evidence="10">The sequence shown here is derived from an EMBL/GenBank/DDBJ whole genome shotgun (WGS) entry which is preliminary data.</text>
</comment>
<feature type="binding site" description="axial binding residue" evidence="8">
    <location>
        <position position="73"/>
    </location>
    <ligand>
        <name>heme</name>
        <dbReference type="ChEBI" id="CHEBI:30413"/>
    </ligand>
    <ligandPart>
        <name>Fe</name>
        <dbReference type="ChEBI" id="CHEBI:18248"/>
    </ligandPart>
</feature>
<keyword evidence="11" id="KW-1185">Reference proteome</keyword>
<dbReference type="STRING" id="766136.BHF68_00850"/>
<dbReference type="NCBIfam" id="TIGR02046">
    <property type="entry name" value="sdhC_b558_fam"/>
    <property type="match status" value="1"/>
</dbReference>
<dbReference type="GO" id="GO:0046872">
    <property type="term" value="F:metal ion binding"/>
    <property type="evidence" value="ECO:0007669"/>
    <property type="project" value="UniProtKB-KW"/>
</dbReference>
<dbReference type="RefSeq" id="WP_069641757.1">
    <property type="nucleotide sequence ID" value="NZ_MIJE01000001.1"/>
</dbReference>
<dbReference type="Proteomes" id="UP000094296">
    <property type="component" value="Unassembled WGS sequence"/>
</dbReference>
<dbReference type="OrthoDB" id="9789209at2"/>
<dbReference type="SUPFAM" id="SSF81343">
    <property type="entry name" value="Fumarate reductase respiratory complex transmembrane subunits"/>
    <property type="match status" value="1"/>
</dbReference>
<keyword evidence="7 9" id="KW-0472">Membrane</keyword>
<dbReference type="InterPro" id="IPR016002">
    <property type="entry name" value="Succ_DH_cyt_b558_Firmicute"/>
</dbReference>
<dbReference type="InterPro" id="IPR034804">
    <property type="entry name" value="SQR/QFR_C/D"/>
</dbReference>
<reference evidence="10 11" key="1">
    <citation type="submission" date="2016-09" db="EMBL/GenBank/DDBJ databases">
        <title>Draft genome sequence for the type strain of Desulfuribacillus alkaliarsenatis AHT28, an obligately anaerobic, sulfidogenic bacterium isolated from Russian soda lake sediments.</title>
        <authorList>
            <person name="Abin C.A."/>
            <person name="Hollibaugh J.T."/>
        </authorList>
    </citation>
    <scope>NUCLEOTIDE SEQUENCE [LARGE SCALE GENOMIC DNA]</scope>
    <source>
        <strain evidence="10 11">AHT28</strain>
    </source>
</reference>
<dbReference type="Pfam" id="PF01127">
    <property type="entry name" value="Sdh_cyt"/>
    <property type="match status" value="1"/>
</dbReference>
<feature type="transmembrane region" description="Helical" evidence="9">
    <location>
        <begin position="182"/>
        <end position="203"/>
    </location>
</feature>
<feature type="transmembrane region" description="Helical" evidence="9">
    <location>
        <begin position="138"/>
        <end position="161"/>
    </location>
</feature>
<evidence type="ECO:0000256" key="8">
    <source>
        <dbReference type="PIRSR" id="PIRSR000170-1"/>
    </source>
</evidence>
<evidence type="ECO:0000313" key="10">
    <source>
        <dbReference type="EMBL" id="OEF98265.1"/>
    </source>
</evidence>
<evidence type="ECO:0000256" key="4">
    <source>
        <dbReference type="ARBA" id="ARBA00022723"/>
    </source>
</evidence>
<dbReference type="GO" id="GO:0016020">
    <property type="term" value="C:membrane"/>
    <property type="evidence" value="ECO:0007669"/>
    <property type="project" value="UniProtKB-SubCell"/>
</dbReference>
<evidence type="ECO:0000256" key="7">
    <source>
        <dbReference type="ARBA" id="ARBA00023136"/>
    </source>
</evidence>
<keyword evidence="6 8" id="KW-0408">Iron</keyword>
<proteinExistence type="predicted"/>
<evidence type="ECO:0000313" key="11">
    <source>
        <dbReference type="Proteomes" id="UP000094296"/>
    </source>
</evidence>
<feature type="binding site" description="axial binding residue" evidence="8">
    <location>
        <position position="116"/>
    </location>
    <ligand>
        <name>heme</name>
        <dbReference type="ChEBI" id="CHEBI:30413"/>
    </ligand>
    <ligandPart>
        <name>Fe</name>
        <dbReference type="ChEBI" id="CHEBI:18248"/>
    </ligandPart>
</feature>
<feature type="transmembrane region" description="Helical" evidence="9">
    <location>
        <begin position="50"/>
        <end position="76"/>
    </location>
</feature>
<feature type="transmembrane region" description="Helical" evidence="9">
    <location>
        <begin position="97"/>
        <end position="118"/>
    </location>
</feature>
<dbReference type="InterPro" id="IPR011138">
    <property type="entry name" value="Cytochrome_b-558"/>
</dbReference>
<name>A0A1E5G577_9FIRM</name>
<dbReference type="EMBL" id="MIJE01000001">
    <property type="protein sequence ID" value="OEF98265.1"/>
    <property type="molecule type" value="Genomic_DNA"/>
</dbReference>
<accession>A0A1E5G577</accession>
<keyword evidence="3 9" id="KW-0812">Transmembrane</keyword>
<evidence type="ECO:0000256" key="1">
    <source>
        <dbReference type="ARBA" id="ARBA00004370"/>
    </source>
</evidence>
<keyword evidence="5 9" id="KW-1133">Transmembrane helix</keyword>
<dbReference type="Gene3D" id="1.20.1300.10">
    <property type="entry name" value="Fumarate reductase/succinate dehydrogenase, transmembrane subunit"/>
    <property type="match status" value="1"/>
</dbReference>
<keyword evidence="4 8" id="KW-0479">Metal-binding</keyword>
<sequence length="206" mass="23022">MDRGNHFLLRKVHSLLGIIPLGLFLIWHLYVNSIALMGAEVYDSVVNGLMGIMGFPYVLFVELFFIFIPLIIHGVYGMYIAYTSNYNVGTYGYARNWAFAVQRISGVILFFFLIWHVWHLRLAHVIFGTPINFDTMAGIVASPFALGFFILGIISAAYHFANGIWGFLITWGITVGPKSQKVVAVATTALFFVLSFVGVRAILAFV</sequence>
<organism evidence="10 11">
    <name type="scientific">Desulfuribacillus alkaliarsenatis</name>
    <dbReference type="NCBI Taxonomy" id="766136"/>
    <lineage>
        <taxon>Bacteria</taxon>
        <taxon>Bacillati</taxon>
        <taxon>Bacillota</taxon>
        <taxon>Desulfuribacillia</taxon>
        <taxon>Desulfuribacillales</taxon>
        <taxon>Desulfuribacillaceae</taxon>
        <taxon>Desulfuribacillus</taxon>
    </lineage>
</organism>
<evidence type="ECO:0000256" key="9">
    <source>
        <dbReference type="SAM" id="Phobius"/>
    </source>
</evidence>
<dbReference type="AlphaFoldDB" id="A0A1E5G577"/>
<feature type="binding site" description="axial binding residue" evidence="8">
    <location>
        <position position="159"/>
    </location>
    <ligand>
        <name>heme</name>
        <dbReference type="ChEBI" id="CHEBI:30413"/>
    </ligand>
    <ligandPart>
        <name>Fe</name>
        <dbReference type="ChEBI" id="CHEBI:18248"/>
    </ligandPart>
</feature>
<evidence type="ECO:0000256" key="5">
    <source>
        <dbReference type="ARBA" id="ARBA00022989"/>
    </source>
</evidence>
<evidence type="ECO:0000256" key="3">
    <source>
        <dbReference type="ARBA" id="ARBA00022692"/>
    </source>
</evidence>
<evidence type="ECO:0000256" key="6">
    <source>
        <dbReference type="ARBA" id="ARBA00023004"/>
    </source>
</evidence>
<feature type="transmembrane region" description="Helical" evidence="9">
    <location>
        <begin position="12"/>
        <end position="30"/>
    </location>
</feature>
<feature type="binding site" description="axial binding residue" evidence="8">
    <location>
        <position position="28"/>
    </location>
    <ligand>
        <name>heme</name>
        <dbReference type="ChEBI" id="CHEBI:30413"/>
    </ligand>
    <ligandPart>
        <name>Fe</name>
        <dbReference type="ChEBI" id="CHEBI:18248"/>
    </ligandPart>
</feature>
<evidence type="ECO:0000256" key="2">
    <source>
        <dbReference type="ARBA" id="ARBA00022617"/>
    </source>
</evidence>
<comment type="subcellular location">
    <subcellularLocation>
        <location evidence="1">Membrane</location>
    </subcellularLocation>
</comment>
<keyword evidence="2 8" id="KW-0349">Heme</keyword>
<protein>
    <submittedName>
        <fullName evidence="10">Succinate dehydrogenase</fullName>
    </submittedName>
</protein>
<dbReference type="InterPro" id="IPR000701">
    <property type="entry name" value="SuccDH_FuR_B_TM-su"/>
</dbReference>